<feature type="compositionally biased region" description="Polar residues" evidence="1">
    <location>
        <begin position="31"/>
        <end position="46"/>
    </location>
</feature>
<organism evidence="2 3">
    <name type="scientific">Aldrovandia affinis</name>
    <dbReference type="NCBI Taxonomy" id="143900"/>
    <lineage>
        <taxon>Eukaryota</taxon>
        <taxon>Metazoa</taxon>
        <taxon>Chordata</taxon>
        <taxon>Craniata</taxon>
        <taxon>Vertebrata</taxon>
        <taxon>Euteleostomi</taxon>
        <taxon>Actinopterygii</taxon>
        <taxon>Neopterygii</taxon>
        <taxon>Teleostei</taxon>
        <taxon>Notacanthiformes</taxon>
        <taxon>Halosauridae</taxon>
        <taxon>Aldrovandia</taxon>
    </lineage>
</organism>
<comment type="caution">
    <text evidence="2">The sequence shown here is derived from an EMBL/GenBank/DDBJ whole genome shotgun (WGS) entry which is preliminary data.</text>
</comment>
<protein>
    <submittedName>
        <fullName evidence="2">Uncharacterized protein</fullName>
    </submittedName>
</protein>
<proteinExistence type="predicted"/>
<evidence type="ECO:0000256" key="1">
    <source>
        <dbReference type="SAM" id="MobiDB-lite"/>
    </source>
</evidence>
<reference evidence="2" key="1">
    <citation type="journal article" date="2023" name="Science">
        <title>Genome structures resolve the early diversification of teleost fishes.</title>
        <authorList>
            <person name="Parey E."/>
            <person name="Louis A."/>
            <person name="Montfort J."/>
            <person name="Bouchez O."/>
            <person name="Roques C."/>
            <person name="Iampietro C."/>
            <person name="Lluch J."/>
            <person name="Castinel A."/>
            <person name="Donnadieu C."/>
            <person name="Desvignes T."/>
            <person name="Floi Bucao C."/>
            <person name="Jouanno E."/>
            <person name="Wen M."/>
            <person name="Mejri S."/>
            <person name="Dirks R."/>
            <person name="Jansen H."/>
            <person name="Henkel C."/>
            <person name="Chen W.J."/>
            <person name="Zahm M."/>
            <person name="Cabau C."/>
            <person name="Klopp C."/>
            <person name="Thompson A.W."/>
            <person name="Robinson-Rechavi M."/>
            <person name="Braasch I."/>
            <person name="Lecointre G."/>
            <person name="Bobe J."/>
            <person name="Postlethwait J.H."/>
            <person name="Berthelot C."/>
            <person name="Roest Crollius H."/>
            <person name="Guiguen Y."/>
        </authorList>
    </citation>
    <scope>NUCLEOTIDE SEQUENCE</scope>
    <source>
        <strain evidence="2">NC1722</strain>
    </source>
</reference>
<name>A0AAD7T6F8_9TELE</name>
<sequence length="93" mass="10130">MEELVRKMMALHTAQQQSSLAVIETLQRNTEAQEQRAYQETSSAEQHQPGAAQGNADALSRLHTLWADATASLASFVVVAQEQVPPVPQKGAF</sequence>
<evidence type="ECO:0000313" key="2">
    <source>
        <dbReference type="EMBL" id="KAJ8415231.1"/>
    </source>
</evidence>
<keyword evidence="3" id="KW-1185">Reference proteome</keyword>
<evidence type="ECO:0000313" key="3">
    <source>
        <dbReference type="Proteomes" id="UP001221898"/>
    </source>
</evidence>
<gene>
    <name evidence="2" type="ORF">AAFF_G00009290</name>
</gene>
<dbReference type="EMBL" id="JAINUG010000010">
    <property type="protein sequence ID" value="KAJ8415231.1"/>
    <property type="molecule type" value="Genomic_DNA"/>
</dbReference>
<dbReference type="AlphaFoldDB" id="A0AAD7T6F8"/>
<accession>A0AAD7T6F8</accession>
<dbReference type="Proteomes" id="UP001221898">
    <property type="component" value="Unassembled WGS sequence"/>
</dbReference>
<feature type="region of interest" description="Disordered" evidence="1">
    <location>
        <begin position="31"/>
        <end position="56"/>
    </location>
</feature>